<keyword evidence="7" id="KW-0472">Membrane</keyword>
<keyword evidence="10" id="KW-1185">Reference proteome</keyword>
<dbReference type="InterPro" id="IPR013563">
    <property type="entry name" value="Oligopep_ABC_C"/>
</dbReference>
<sequence>MAQLLEVDRLQVAFRTDQGALISVDEVSFTLGSGETIAIVGESGCGKSVTSLSIMGLLGKNGSVTQGEIRFNGSTLTGGSGNLLRRLRGSEIAMIFQEPMTSLNPVIPIGEQIEESIRLHLKRSRKEAKAMAVAMLRKVGIPRAEAIMKEYPHELSGGMRQRVMIAMALACNPKLLIADEPTTALDVTIQAQILELMKQLQLENGTAILFVTHDLGVVADMADQVIVMYAGQVVEAADVFTLFRAPQHPYTQGLMKSVPRLDQDSRERLRAIPGAVPALQEMPSGCRFHPRCLHAVERCIQEQPELISAGEGHSVRCWLTAVPGNGSSIGRTGSVERTLVEAASGVSI</sequence>
<feature type="domain" description="ABC transporter" evidence="8">
    <location>
        <begin position="7"/>
        <end position="255"/>
    </location>
</feature>
<organism evidence="9 10">
    <name type="scientific">Paenibacillus oenotherae</name>
    <dbReference type="NCBI Taxonomy" id="1435645"/>
    <lineage>
        <taxon>Bacteria</taxon>
        <taxon>Bacillati</taxon>
        <taxon>Bacillota</taxon>
        <taxon>Bacilli</taxon>
        <taxon>Bacillales</taxon>
        <taxon>Paenibacillaceae</taxon>
        <taxon>Paenibacillus</taxon>
    </lineage>
</organism>
<dbReference type="InterPro" id="IPR003593">
    <property type="entry name" value="AAA+_ATPase"/>
</dbReference>
<dbReference type="SUPFAM" id="SSF52540">
    <property type="entry name" value="P-loop containing nucleoside triphosphate hydrolases"/>
    <property type="match status" value="1"/>
</dbReference>
<evidence type="ECO:0000256" key="3">
    <source>
        <dbReference type="ARBA" id="ARBA00022448"/>
    </source>
</evidence>
<dbReference type="SMART" id="SM00382">
    <property type="entry name" value="AAA"/>
    <property type="match status" value="1"/>
</dbReference>
<proteinExistence type="inferred from homology"/>
<evidence type="ECO:0000256" key="2">
    <source>
        <dbReference type="ARBA" id="ARBA00005417"/>
    </source>
</evidence>
<evidence type="ECO:0000313" key="10">
    <source>
        <dbReference type="Proteomes" id="UP000812277"/>
    </source>
</evidence>
<dbReference type="InterPro" id="IPR050388">
    <property type="entry name" value="ABC_Ni/Peptide_Import"/>
</dbReference>
<dbReference type="InterPro" id="IPR017871">
    <property type="entry name" value="ABC_transporter-like_CS"/>
</dbReference>
<keyword evidence="3" id="KW-0813">Transport</keyword>
<comment type="subcellular location">
    <subcellularLocation>
        <location evidence="1">Cell membrane</location>
        <topology evidence="1">Peripheral membrane protein</topology>
    </subcellularLocation>
</comment>
<dbReference type="GO" id="GO:0005524">
    <property type="term" value="F:ATP binding"/>
    <property type="evidence" value="ECO:0007669"/>
    <property type="project" value="UniProtKB-KW"/>
</dbReference>
<reference evidence="9 10" key="1">
    <citation type="submission" date="2021-07" db="EMBL/GenBank/DDBJ databases">
        <title>Paenibacillus radiodurans sp. nov., isolated from the southeastern edge of Tengger Desert.</title>
        <authorList>
            <person name="Zhang G."/>
        </authorList>
    </citation>
    <scope>NUCLEOTIDE SEQUENCE [LARGE SCALE GENOMIC DNA]</scope>
    <source>
        <strain evidence="9 10">DT7-4</strain>
    </source>
</reference>
<evidence type="ECO:0000259" key="8">
    <source>
        <dbReference type="PROSITE" id="PS50893"/>
    </source>
</evidence>
<evidence type="ECO:0000256" key="4">
    <source>
        <dbReference type="ARBA" id="ARBA00022475"/>
    </source>
</evidence>
<dbReference type="PANTHER" id="PTHR43297:SF2">
    <property type="entry name" value="DIPEPTIDE TRANSPORT ATP-BINDING PROTEIN DPPD"/>
    <property type="match status" value="1"/>
</dbReference>
<dbReference type="NCBIfam" id="TIGR01727">
    <property type="entry name" value="oligo_HPY"/>
    <property type="match status" value="1"/>
</dbReference>
<keyword evidence="4" id="KW-1003">Cell membrane</keyword>
<dbReference type="PROSITE" id="PS50893">
    <property type="entry name" value="ABC_TRANSPORTER_2"/>
    <property type="match status" value="1"/>
</dbReference>
<evidence type="ECO:0000256" key="5">
    <source>
        <dbReference type="ARBA" id="ARBA00022741"/>
    </source>
</evidence>
<dbReference type="InterPro" id="IPR003439">
    <property type="entry name" value="ABC_transporter-like_ATP-bd"/>
</dbReference>
<comment type="caution">
    <text evidence="9">The sequence shown here is derived from an EMBL/GenBank/DDBJ whole genome shotgun (WGS) entry which is preliminary data.</text>
</comment>
<dbReference type="CDD" id="cd03257">
    <property type="entry name" value="ABC_NikE_OppD_transporters"/>
    <property type="match status" value="1"/>
</dbReference>
<dbReference type="Pfam" id="PF08352">
    <property type="entry name" value="oligo_HPY"/>
    <property type="match status" value="1"/>
</dbReference>
<dbReference type="InterPro" id="IPR027417">
    <property type="entry name" value="P-loop_NTPase"/>
</dbReference>
<evidence type="ECO:0000256" key="7">
    <source>
        <dbReference type="ARBA" id="ARBA00023136"/>
    </source>
</evidence>
<dbReference type="Gene3D" id="3.40.50.300">
    <property type="entry name" value="P-loop containing nucleotide triphosphate hydrolases"/>
    <property type="match status" value="1"/>
</dbReference>
<dbReference type="RefSeq" id="WP_219872586.1">
    <property type="nucleotide sequence ID" value="NZ_JAHZIJ010000006.1"/>
</dbReference>
<evidence type="ECO:0000256" key="1">
    <source>
        <dbReference type="ARBA" id="ARBA00004202"/>
    </source>
</evidence>
<keyword evidence="5" id="KW-0547">Nucleotide-binding</keyword>
<dbReference type="EMBL" id="JAHZIJ010000006">
    <property type="protein sequence ID" value="MBW7475349.1"/>
    <property type="molecule type" value="Genomic_DNA"/>
</dbReference>
<protein>
    <submittedName>
        <fullName evidence="9">ABC transporter ATP-binding protein</fullName>
    </submittedName>
</protein>
<dbReference type="PROSITE" id="PS00211">
    <property type="entry name" value="ABC_TRANSPORTER_1"/>
    <property type="match status" value="1"/>
</dbReference>
<dbReference type="Proteomes" id="UP000812277">
    <property type="component" value="Unassembled WGS sequence"/>
</dbReference>
<evidence type="ECO:0000256" key="6">
    <source>
        <dbReference type="ARBA" id="ARBA00022840"/>
    </source>
</evidence>
<dbReference type="PANTHER" id="PTHR43297">
    <property type="entry name" value="OLIGOPEPTIDE TRANSPORT ATP-BINDING PROTEIN APPD"/>
    <property type="match status" value="1"/>
</dbReference>
<dbReference type="Pfam" id="PF00005">
    <property type="entry name" value="ABC_tran"/>
    <property type="match status" value="1"/>
</dbReference>
<accession>A0ABS7D5Y3</accession>
<name>A0ABS7D5Y3_9BACL</name>
<comment type="similarity">
    <text evidence="2">Belongs to the ABC transporter superfamily.</text>
</comment>
<gene>
    <name evidence="9" type="ORF">K0T92_11370</name>
</gene>
<keyword evidence="6 9" id="KW-0067">ATP-binding</keyword>
<evidence type="ECO:0000313" key="9">
    <source>
        <dbReference type="EMBL" id="MBW7475349.1"/>
    </source>
</evidence>